<evidence type="ECO:0000256" key="1">
    <source>
        <dbReference type="ARBA" id="ARBA00004251"/>
    </source>
</evidence>
<evidence type="ECO:0000259" key="18">
    <source>
        <dbReference type="PROSITE" id="PS50025"/>
    </source>
</evidence>
<evidence type="ECO:0000256" key="6">
    <source>
        <dbReference type="ARBA" id="ARBA00022837"/>
    </source>
</evidence>
<keyword evidence="6 12" id="KW-0106">Calcium</keyword>
<keyword evidence="7 14" id="KW-0130">Cell adhesion</keyword>
<dbReference type="Pfam" id="PF24811">
    <property type="entry name" value="Ig_Shg"/>
    <property type="match status" value="1"/>
</dbReference>
<dbReference type="GO" id="GO:0007043">
    <property type="term" value="P:cell-cell junction assembly"/>
    <property type="evidence" value="ECO:0007669"/>
    <property type="project" value="TreeGrafter"/>
</dbReference>
<dbReference type="InterPro" id="IPR000233">
    <property type="entry name" value="Cadherin_Y-type_LIR"/>
</dbReference>
<dbReference type="InterPro" id="IPR002126">
    <property type="entry name" value="Cadherin-like_dom"/>
</dbReference>
<dbReference type="Pfam" id="PF00028">
    <property type="entry name" value="Cadherin"/>
    <property type="match status" value="5"/>
</dbReference>
<proteinExistence type="predicted"/>
<dbReference type="GO" id="GO:0007156">
    <property type="term" value="P:homophilic cell adhesion via plasma membrane adhesion molecules"/>
    <property type="evidence" value="ECO:0007669"/>
    <property type="project" value="InterPro"/>
</dbReference>
<dbReference type="InterPro" id="IPR015919">
    <property type="entry name" value="Cadherin-like_sf"/>
</dbReference>
<dbReference type="VEuPathDB" id="VectorBase:AATE019919"/>
<dbReference type="GO" id="GO:0007424">
    <property type="term" value="P:open tracheal system development"/>
    <property type="evidence" value="ECO:0007669"/>
    <property type="project" value="UniProtKB-ARBA"/>
</dbReference>
<dbReference type="InterPro" id="IPR020894">
    <property type="entry name" value="Cadherin_CS"/>
</dbReference>
<keyword evidence="4" id="KW-0732">Signal</keyword>
<dbReference type="EnsemblMetazoa" id="AATE019919-RA">
    <property type="protein sequence ID" value="AATE019919-PA.1"/>
    <property type="gene ID" value="AATE019919"/>
</dbReference>
<dbReference type="GO" id="GO:0045296">
    <property type="term" value="F:cadherin binding"/>
    <property type="evidence" value="ECO:0007669"/>
    <property type="project" value="TreeGrafter"/>
</dbReference>
<comment type="caution">
    <text evidence="13">Lacks conserved residue(s) required for the propagation of feature annotation.</text>
</comment>
<dbReference type="GO" id="GO:0098858">
    <property type="term" value="C:actin-based cell projection"/>
    <property type="evidence" value="ECO:0007669"/>
    <property type="project" value="UniProtKB-ARBA"/>
</dbReference>
<reference evidence="20" key="1">
    <citation type="submission" date="2022-08" db="UniProtKB">
        <authorList>
            <consortium name="EnsemblMetazoa"/>
        </authorList>
    </citation>
    <scope>IDENTIFICATION</scope>
    <source>
        <strain evidence="20">EBRO</strain>
    </source>
</reference>
<dbReference type="GO" id="GO:0000902">
    <property type="term" value="P:cell morphogenesis"/>
    <property type="evidence" value="ECO:0007669"/>
    <property type="project" value="TreeGrafter"/>
</dbReference>
<feature type="domain" description="Cadherin" evidence="19">
    <location>
        <begin position="829"/>
        <end position="930"/>
    </location>
</feature>
<feature type="domain" description="Cadherin" evidence="19">
    <location>
        <begin position="173"/>
        <end position="279"/>
    </location>
</feature>
<dbReference type="FunFam" id="2.60.40.60:FF:000280">
    <property type="entry name" value="AGAP007203-PA-like protein"/>
    <property type="match status" value="1"/>
</dbReference>
<evidence type="ECO:0000256" key="7">
    <source>
        <dbReference type="ARBA" id="ARBA00022889"/>
    </source>
</evidence>
<evidence type="ECO:0000259" key="19">
    <source>
        <dbReference type="PROSITE" id="PS50268"/>
    </source>
</evidence>
<feature type="domain" description="Cadherin" evidence="19">
    <location>
        <begin position="620"/>
        <end position="711"/>
    </location>
</feature>
<evidence type="ECO:0000256" key="4">
    <source>
        <dbReference type="ARBA" id="ARBA00022729"/>
    </source>
</evidence>
<sequence>MRKPATRMSPLVMTLGPVVVMVLLALIAPTSRYHFVVSKEATGSSSSSSSRSSSSGNSNSNSDGVRTLHIGDDHRLAGREERAVSHLYDYRREVLLGGGLAALRSKRSPFSTLYETDNALNNGNDAYSIGGSSGGSNGNNGGGGGSNGGGMSRESAYSSPGILRDNRKPSFVECESYKPMLKEEQPVGTPVIRVTANDPDRRQTIEYSFVTTPGERARFRIDKSTGEITTAHIFDRDEPIREKEIYITVRATDNGRPRLDDVCTFKVTILDINDNPPVFDKVRYEESVTKDMKANLRVATISATDMDDGDNSIIKYEIVQQQPDSSYFRINENNGVLTLTKPIDRSPGQFYAIRVRAFNVDPQGEAVQDAEVDVKVRVVESNKLPPYFTKVQLTPIVLNETFKNYTESLAEFEAESNIPEKPEVIFELIQGRAEQTNLKNTFLLEQNNNTATIKLGKTLDYETVTEYTLTVSVRNSHDLVAETVLKIKVLDENDIIPVFTEVTSGTIPEDEPAGTPVMQVRAYDLDGTPAHNIVSYRFDDETQQFFHIDSRTGNITSLQEFDRETQDSYHLKVIAEDNSPSALYRNGKPNSISQLFIIKISDKNDHEPKFVKEHFVAENVPEDANINTVVIEVTAIDQDTASLITYSIISGNVGDAFKIDENTGRISVNSRLDYETIREYMLIVQADDGIFQDNATVSIRIENVNDNPPRFIDLRNVTILEETIPPGCIMNIKAYDPDIESQDEPQHIKFSFVKEQEDLLEIDDSGCLRLRKALDRDPPQGFKSWQFIITATDEDGAGKKTPATVNIILEDINDNAPRLSNAMPVVWGENQPPGLIVKLTAEDVDEAQNGPPFYYSIDPNAPHEIRERFEVQGDELYARVEFDREQQKQYWVPIRIRDSGDEPMSDVSVLLLVIGDENDNEMRSGTSRIFVYNYKGESPNTEVGRVYVEDEDDWDLPDKTFAWEESVGPHDYFDLNRDTGMITMLQGTRGGEYELQFRVTEQSRNFARHNVSSTVTVTVKEIPEEAVDRSGSVRFHNVTAEEFVTRTPGLSSTPKDRLQTHIAGLFNISRENVDVFTVLKRDTANGTFLDVRFSAHGSPYYAPERLNGQLGYRLRQLEEDVGHSVLMVGIDECIEEGRNCELSCKNTLYKSNVPIAVYTNTSSFVGVNAFVQAECVCEVPPPITCLNGGYLVNDRCSCLEGFEGPHCEMLGIGFYGSGYALYPPISPCNMTRISLELSPTQEDGLVMYIGPMNYNPRLSVQDFLALELVKGLPVLLLDYGSGTIRIEHRHRFPQGKTFTVEIVLQPQTVEMIVDNCKLSTCMSLDAPKGPNRFLNVNAPLQLGGASVNLEYLGSLFNWTYVPQDKGYSGCLRNLTINERTYNLGLPSLSKNVDPGCQRSVAVAVSFGIDSYFLIAIIACIVLLLVLLLAVVVHKKQRDGWHEKDMDDIRETIINYEEEGGGERDAEYDLTVLQAPPIYVDKPYGSELRQKEANTEVPDIGAFLTDKKDACDKDADAYPIDDVRHYAYEGDGNSTGSLSSLASCTDEGDLKFNYLSNFGPRFRKLADMYGEEPSDTDSNVDDDEGWRI</sequence>
<dbReference type="InterPro" id="IPR027397">
    <property type="entry name" value="Catenin-bd_sf"/>
</dbReference>
<dbReference type="GO" id="GO:0016342">
    <property type="term" value="C:catenin complex"/>
    <property type="evidence" value="ECO:0007669"/>
    <property type="project" value="TreeGrafter"/>
</dbReference>
<feature type="region of interest" description="Disordered" evidence="16">
    <location>
        <begin position="40"/>
        <end position="74"/>
    </location>
</feature>
<dbReference type="SUPFAM" id="SSF49313">
    <property type="entry name" value="Cadherin-like"/>
    <property type="match status" value="8"/>
</dbReference>
<dbReference type="GO" id="GO:0035239">
    <property type="term" value="P:tube morphogenesis"/>
    <property type="evidence" value="ECO:0007669"/>
    <property type="project" value="UniProtKB-ARBA"/>
</dbReference>
<accession>A0A182JKT2</accession>
<dbReference type="Gene3D" id="2.60.120.200">
    <property type="match status" value="1"/>
</dbReference>
<dbReference type="STRING" id="41427.A0A182JKT2"/>
<evidence type="ECO:0000256" key="14">
    <source>
        <dbReference type="RuleBase" id="RU003318"/>
    </source>
</evidence>
<protein>
    <recommendedName>
        <fullName evidence="21">DE-cadherin</fullName>
    </recommendedName>
</protein>
<dbReference type="FunFam" id="2.60.40.60:FF:000277">
    <property type="entry name" value="DE-cadherin"/>
    <property type="match status" value="1"/>
</dbReference>
<feature type="compositionally biased region" description="Gly residues" evidence="16">
    <location>
        <begin position="131"/>
        <end position="151"/>
    </location>
</feature>
<evidence type="ECO:0008006" key="21">
    <source>
        <dbReference type="Google" id="ProtNLM"/>
    </source>
</evidence>
<evidence type="ECO:0000256" key="10">
    <source>
        <dbReference type="ARBA" id="ARBA00023157"/>
    </source>
</evidence>
<keyword evidence="3 14" id="KW-0812">Transmembrane</keyword>
<dbReference type="PROSITE" id="PS00022">
    <property type="entry name" value="EGF_1"/>
    <property type="match status" value="1"/>
</dbReference>
<dbReference type="FunFam" id="2.60.40.60:FF:000058">
    <property type="entry name" value="FAT atypical cadherin 3"/>
    <property type="match status" value="1"/>
</dbReference>
<comment type="function">
    <text evidence="15">Cadherins are calcium-dependent cell adhesion proteins.</text>
</comment>
<dbReference type="Gene3D" id="4.10.900.10">
    <property type="entry name" value="TCF3-CBD (Catenin binding domain)"/>
    <property type="match status" value="1"/>
</dbReference>
<dbReference type="PANTHER" id="PTHR24027">
    <property type="entry name" value="CADHERIN-23"/>
    <property type="match status" value="1"/>
</dbReference>
<dbReference type="CDD" id="cd00054">
    <property type="entry name" value="EGF_CA"/>
    <property type="match status" value="1"/>
</dbReference>
<dbReference type="GO" id="GO:0009887">
    <property type="term" value="P:animal organ morphogenesis"/>
    <property type="evidence" value="ECO:0007669"/>
    <property type="project" value="UniProtKB-ARBA"/>
</dbReference>
<dbReference type="PANTHER" id="PTHR24027:SF422">
    <property type="entry name" value="CADHERIN DOMAIN-CONTAINING PROTEIN"/>
    <property type="match status" value="1"/>
</dbReference>
<evidence type="ECO:0000256" key="3">
    <source>
        <dbReference type="ARBA" id="ARBA00022692"/>
    </source>
</evidence>
<dbReference type="InterPro" id="IPR039808">
    <property type="entry name" value="Cadherin"/>
</dbReference>
<dbReference type="GO" id="GO:0008104">
    <property type="term" value="P:intracellular protein localization"/>
    <property type="evidence" value="ECO:0007669"/>
    <property type="project" value="UniProtKB-ARBA"/>
</dbReference>
<dbReference type="GO" id="GO:0048565">
    <property type="term" value="P:digestive tract development"/>
    <property type="evidence" value="ECO:0007669"/>
    <property type="project" value="UniProtKB-ARBA"/>
</dbReference>
<feature type="domain" description="Cadherin" evidence="19">
    <location>
        <begin position="499"/>
        <end position="610"/>
    </location>
</feature>
<dbReference type="SMART" id="SM00112">
    <property type="entry name" value="CA"/>
    <property type="match status" value="7"/>
</dbReference>
<keyword evidence="8 17" id="KW-1133">Transmembrane helix</keyword>
<dbReference type="GO" id="GO:0007431">
    <property type="term" value="P:salivary gland development"/>
    <property type="evidence" value="ECO:0007669"/>
    <property type="project" value="UniProtKB-ARBA"/>
</dbReference>
<dbReference type="InterPro" id="IPR000742">
    <property type="entry name" value="EGF"/>
</dbReference>
<dbReference type="Pfam" id="PF02210">
    <property type="entry name" value="Laminin_G_2"/>
    <property type="match status" value="1"/>
</dbReference>
<evidence type="ECO:0000256" key="5">
    <source>
        <dbReference type="ARBA" id="ARBA00022737"/>
    </source>
</evidence>
<feature type="region of interest" description="Disordered" evidence="16">
    <location>
        <begin position="131"/>
        <end position="164"/>
    </location>
</feature>
<dbReference type="PROSITE" id="PS01186">
    <property type="entry name" value="EGF_2"/>
    <property type="match status" value="1"/>
</dbReference>
<dbReference type="GO" id="GO:0007163">
    <property type="term" value="P:establishment or maintenance of cell polarity"/>
    <property type="evidence" value="ECO:0007669"/>
    <property type="project" value="UniProtKB-ARBA"/>
</dbReference>
<evidence type="ECO:0000256" key="13">
    <source>
        <dbReference type="PROSITE-ProRule" id="PRU00122"/>
    </source>
</evidence>
<keyword evidence="11" id="KW-0325">Glycoprotein</keyword>
<dbReference type="FunFam" id="2.60.120.200:FF:000214">
    <property type="entry name" value="DE cadherin-like protein"/>
    <property type="match status" value="1"/>
</dbReference>
<dbReference type="CDD" id="cd11304">
    <property type="entry name" value="Cadherin_repeat"/>
    <property type="match status" value="7"/>
</dbReference>
<dbReference type="GO" id="GO:0034332">
    <property type="term" value="P:adherens junction organization"/>
    <property type="evidence" value="ECO:0007669"/>
    <property type="project" value="TreeGrafter"/>
</dbReference>
<organism evidence="20">
    <name type="scientific">Anopheles atroparvus</name>
    <name type="common">European mosquito</name>
    <dbReference type="NCBI Taxonomy" id="41427"/>
    <lineage>
        <taxon>Eukaryota</taxon>
        <taxon>Metazoa</taxon>
        <taxon>Ecdysozoa</taxon>
        <taxon>Arthropoda</taxon>
        <taxon>Hexapoda</taxon>
        <taxon>Insecta</taxon>
        <taxon>Pterygota</taxon>
        <taxon>Neoptera</taxon>
        <taxon>Endopterygota</taxon>
        <taxon>Diptera</taxon>
        <taxon>Nematocera</taxon>
        <taxon>Culicoidea</taxon>
        <taxon>Culicidae</taxon>
        <taxon>Anophelinae</taxon>
        <taxon>Anopheles</taxon>
    </lineage>
</organism>
<dbReference type="PROSITE" id="PS50268">
    <property type="entry name" value="CADHERIN_2"/>
    <property type="match status" value="7"/>
</dbReference>
<dbReference type="GO" id="GO:0005912">
    <property type="term" value="C:adherens junction"/>
    <property type="evidence" value="ECO:0007669"/>
    <property type="project" value="TreeGrafter"/>
</dbReference>
<keyword evidence="5" id="KW-0677">Repeat</keyword>
<dbReference type="PROSITE" id="PS50025">
    <property type="entry name" value="LAM_G_DOMAIN"/>
    <property type="match status" value="1"/>
</dbReference>
<feature type="region of interest" description="Disordered" evidence="16">
    <location>
        <begin position="1568"/>
        <end position="1587"/>
    </location>
</feature>
<evidence type="ECO:0000313" key="20">
    <source>
        <dbReference type="EnsemblMetazoa" id="AATE019919-PA.1"/>
    </source>
</evidence>
<dbReference type="PRINTS" id="PR00205">
    <property type="entry name" value="CADHERIN"/>
</dbReference>
<dbReference type="InterPro" id="IPR001791">
    <property type="entry name" value="Laminin_G"/>
</dbReference>
<name>A0A182JKT2_ANOAO</name>
<dbReference type="SMART" id="SM00282">
    <property type="entry name" value="LamG"/>
    <property type="match status" value="1"/>
</dbReference>
<dbReference type="SUPFAM" id="SSF49899">
    <property type="entry name" value="Concanavalin A-like lectins/glucanases"/>
    <property type="match status" value="1"/>
</dbReference>
<feature type="transmembrane region" description="Helical" evidence="17">
    <location>
        <begin position="1411"/>
        <end position="1432"/>
    </location>
</feature>
<dbReference type="Pfam" id="PF01049">
    <property type="entry name" value="CADH_Y-type_LIR"/>
    <property type="match status" value="1"/>
</dbReference>
<dbReference type="GO" id="GO:0007297">
    <property type="term" value="P:follicle cell of egg chamber migration"/>
    <property type="evidence" value="ECO:0007669"/>
    <property type="project" value="UniProtKB-ARBA"/>
</dbReference>
<comment type="subcellular location">
    <subcellularLocation>
        <location evidence="1 14">Cell membrane</location>
        <topology evidence="1 14">Single-pass type I membrane protein</topology>
    </subcellularLocation>
</comment>
<dbReference type="GO" id="GO:0001736">
    <property type="term" value="P:establishment of planar polarity"/>
    <property type="evidence" value="ECO:0007669"/>
    <property type="project" value="UniProtKB-ARBA"/>
</dbReference>
<dbReference type="GO" id="GO:0044331">
    <property type="term" value="P:cell-cell adhesion mediated by cadherin"/>
    <property type="evidence" value="ECO:0007669"/>
    <property type="project" value="TreeGrafter"/>
</dbReference>
<feature type="domain" description="Laminin G" evidence="18">
    <location>
        <begin position="1209"/>
        <end position="1396"/>
    </location>
</feature>
<keyword evidence="2" id="KW-0245">EGF-like domain</keyword>
<evidence type="ECO:0000256" key="2">
    <source>
        <dbReference type="ARBA" id="ARBA00022536"/>
    </source>
</evidence>
<dbReference type="GO" id="GO:0048589">
    <property type="term" value="P:developmental growth"/>
    <property type="evidence" value="ECO:0007669"/>
    <property type="project" value="UniProtKB-ARBA"/>
</dbReference>
<dbReference type="Gene3D" id="2.60.40.60">
    <property type="entry name" value="Cadherins"/>
    <property type="match status" value="7"/>
</dbReference>
<dbReference type="InterPro" id="IPR056370">
    <property type="entry name" value="Shg-like_Ig-like"/>
</dbReference>
<dbReference type="FunFam" id="2.60.40.60:FF:000032">
    <property type="entry name" value="FAT atypical cadherin 1"/>
    <property type="match status" value="1"/>
</dbReference>
<evidence type="ECO:0000256" key="11">
    <source>
        <dbReference type="ARBA" id="ARBA00023180"/>
    </source>
</evidence>
<dbReference type="FunFam" id="2.60.40.60:FF:000272">
    <property type="entry name" value="DE cadherin-like protein"/>
    <property type="match status" value="1"/>
</dbReference>
<feature type="domain" description="Cadherin" evidence="19">
    <location>
        <begin position="711"/>
        <end position="819"/>
    </location>
</feature>
<dbReference type="FunFam" id="4.10.900.10:FF:000012">
    <property type="entry name" value="Putative DE-cadherin"/>
    <property type="match status" value="1"/>
</dbReference>
<keyword evidence="9 17" id="KW-0472">Membrane</keyword>
<feature type="compositionally biased region" description="Low complexity" evidence="16">
    <location>
        <begin position="43"/>
        <end position="62"/>
    </location>
</feature>
<dbReference type="FunFam" id="2.60.40.60:FF:000298">
    <property type="entry name" value="DE-cadherin"/>
    <property type="match status" value="1"/>
</dbReference>
<feature type="domain" description="Cadherin" evidence="19">
    <location>
        <begin position="280"/>
        <end position="388"/>
    </location>
</feature>
<dbReference type="GO" id="GO:0005509">
    <property type="term" value="F:calcium ion binding"/>
    <property type="evidence" value="ECO:0007669"/>
    <property type="project" value="UniProtKB-UniRule"/>
</dbReference>
<dbReference type="InterPro" id="IPR013320">
    <property type="entry name" value="ConA-like_dom_sf"/>
</dbReference>
<keyword evidence="10" id="KW-1015">Disulfide bond</keyword>
<evidence type="ECO:0000256" key="16">
    <source>
        <dbReference type="SAM" id="MobiDB-lite"/>
    </source>
</evidence>
<dbReference type="GO" id="GO:0008013">
    <property type="term" value="F:beta-catenin binding"/>
    <property type="evidence" value="ECO:0007669"/>
    <property type="project" value="TreeGrafter"/>
</dbReference>
<evidence type="ECO:0000256" key="17">
    <source>
        <dbReference type="SAM" id="Phobius"/>
    </source>
</evidence>
<evidence type="ECO:0000256" key="8">
    <source>
        <dbReference type="ARBA" id="ARBA00022989"/>
    </source>
</evidence>
<dbReference type="PROSITE" id="PS00232">
    <property type="entry name" value="CADHERIN_1"/>
    <property type="match status" value="2"/>
</dbReference>
<evidence type="ECO:0000256" key="12">
    <source>
        <dbReference type="PROSITE-ProRule" id="PRU00043"/>
    </source>
</evidence>
<dbReference type="GO" id="GO:0016339">
    <property type="term" value="P:calcium-dependent cell-cell adhesion via plasma membrane cell adhesion molecules"/>
    <property type="evidence" value="ECO:0007669"/>
    <property type="project" value="TreeGrafter"/>
</dbReference>
<dbReference type="CDD" id="cd00110">
    <property type="entry name" value="LamG"/>
    <property type="match status" value="1"/>
</dbReference>
<dbReference type="FunFam" id="2.60.40.60:FF:000293">
    <property type="entry name" value="DE-cadherin"/>
    <property type="match status" value="1"/>
</dbReference>
<evidence type="ECO:0000256" key="15">
    <source>
        <dbReference type="RuleBase" id="RU004357"/>
    </source>
</evidence>
<evidence type="ECO:0000256" key="9">
    <source>
        <dbReference type="ARBA" id="ARBA00023136"/>
    </source>
</evidence>
<feature type="domain" description="Cadherin" evidence="19">
    <location>
        <begin position="413"/>
        <end position="499"/>
    </location>
</feature>